<proteinExistence type="inferred from homology"/>
<dbReference type="Proteomes" id="UP000585363">
    <property type="component" value="Unassembled WGS sequence"/>
</dbReference>
<evidence type="ECO:0000256" key="10">
    <source>
        <dbReference type="SAM" id="SignalP"/>
    </source>
</evidence>
<dbReference type="EC" id="3.2.1.-" evidence="9"/>
<keyword evidence="4 9" id="KW-0378">Hydrolase</keyword>
<keyword evidence="12" id="KW-1185">Reference proteome</keyword>
<evidence type="ECO:0000313" key="12">
    <source>
        <dbReference type="Proteomes" id="UP000585363"/>
    </source>
</evidence>
<organism evidence="11 12">
    <name type="scientific">Rouxiella aceris</name>
    <dbReference type="NCBI Taxonomy" id="2703884"/>
    <lineage>
        <taxon>Bacteria</taxon>
        <taxon>Pseudomonadati</taxon>
        <taxon>Pseudomonadota</taxon>
        <taxon>Gammaproteobacteria</taxon>
        <taxon>Enterobacterales</taxon>
        <taxon>Yersiniaceae</taxon>
        <taxon>Rouxiella</taxon>
    </lineage>
</organism>
<dbReference type="InterPro" id="IPR019834">
    <property type="entry name" value="Glyco_hydro_8_CS"/>
</dbReference>
<keyword evidence="7 9" id="KW-0119">Carbohydrate metabolism</keyword>
<keyword evidence="6 9" id="KW-0326">Glycosidase</keyword>
<feature type="active site" description="Nucleophile" evidence="8">
    <location>
        <position position="114"/>
    </location>
</feature>
<evidence type="ECO:0000256" key="8">
    <source>
        <dbReference type="PROSITE-ProRule" id="PRU10058"/>
    </source>
</evidence>
<keyword evidence="3 10" id="KW-0732">Signal</keyword>
<evidence type="ECO:0000256" key="6">
    <source>
        <dbReference type="ARBA" id="ARBA00023295"/>
    </source>
</evidence>
<evidence type="ECO:0000313" key="11">
    <source>
        <dbReference type="EMBL" id="NMP28321.1"/>
    </source>
</evidence>
<reference evidence="11 12" key="1">
    <citation type="submission" date="2020-01" db="EMBL/GenBank/DDBJ databases">
        <authorList>
            <person name="Lee S.D."/>
        </authorList>
    </citation>
    <scope>NUCLEOTIDE SEQUENCE [LARGE SCALE GENOMIC DNA]</scope>
    <source>
        <strain evidence="11 12">SAP-1</strain>
    </source>
</reference>
<dbReference type="Pfam" id="PF01270">
    <property type="entry name" value="Glyco_hydro_8"/>
    <property type="match status" value="1"/>
</dbReference>
<dbReference type="RefSeq" id="WP_169404025.1">
    <property type="nucleotide sequence ID" value="NZ_JAADJU010000008.1"/>
</dbReference>
<sequence length="338" mass="38347">MLPIRARSLVLWFSLVLSLFSSAVMAQDNGWSTFKNRFLMPDGRIIDTANHNVSHTEGQGFGMVLAVFNDDQKTFDQLWQWANTRLYRKEIGLYSWRYDPAAKDKVADANNASDGDTLIAWALLMAGEKWHQPSYTQASDKLQAALIKYTVMDFAGYKVMLPGISGFDQTSSIIVNPSYFIFPAWKAFYQRSHLKVWKELDESATRMLDNMAFGPYRLPTDWVTIQTDGTMTPGSKWPTRFSFDAIRIPLYLAWAHPGSPQLSPFIQFWQKFPREQTPAWVDVMTGSKAGYNLSPGTLAIRDLTMANSGAIDSTLQAKEDYYSSSLHLLSWWAAKGQQ</sequence>
<dbReference type="EMBL" id="JAADJU010000008">
    <property type="protein sequence ID" value="NMP28321.1"/>
    <property type="molecule type" value="Genomic_DNA"/>
</dbReference>
<dbReference type="GO" id="GO:0008810">
    <property type="term" value="F:cellulase activity"/>
    <property type="evidence" value="ECO:0007669"/>
    <property type="project" value="UniProtKB-EC"/>
</dbReference>
<evidence type="ECO:0000256" key="5">
    <source>
        <dbReference type="ARBA" id="ARBA00023001"/>
    </source>
</evidence>
<dbReference type="SUPFAM" id="SSF48208">
    <property type="entry name" value="Six-hairpin glycosidases"/>
    <property type="match status" value="1"/>
</dbReference>
<comment type="caution">
    <text evidence="11">The sequence shown here is derived from an EMBL/GenBank/DDBJ whole genome shotgun (WGS) entry which is preliminary data.</text>
</comment>
<evidence type="ECO:0000256" key="7">
    <source>
        <dbReference type="ARBA" id="ARBA00023326"/>
    </source>
</evidence>
<protein>
    <recommendedName>
        <fullName evidence="9">Glucanase</fullName>
        <ecNumber evidence="9">3.2.1.-</ecNumber>
    </recommendedName>
</protein>
<accession>A0A848MMK8</accession>
<comment type="catalytic activity">
    <reaction evidence="1">
        <text>Endohydrolysis of (1-&gt;4)-beta-D-glucosidic linkages in cellulose, lichenin and cereal beta-D-glucans.</text>
        <dbReference type="EC" id="3.2.1.4"/>
    </reaction>
</comment>
<gene>
    <name evidence="11" type="ORF">GW590_15775</name>
</gene>
<comment type="similarity">
    <text evidence="2 9">Belongs to the glycosyl hydrolase 8 (cellulase D) family.</text>
</comment>
<evidence type="ECO:0000256" key="4">
    <source>
        <dbReference type="ARBA" id="ARBA00022801"/>
    </source>
</evidence>
<reference evidence="11 12" key="2">
    <citation type="submission" date="2020-06" db="EMBL/GenBank/DDBJ databases">
        <title>Polyphasic characterization of a Rahnella strain isolated from tree sap.</title>
        <authorList>
            <person name="Kim I.S."/>
        </authorList>
    </citation>
    <scope>NUCLEOTIDE SEQUENCE [LARGE SCALE GENOMIC DNA]</scope>
    <source>
        <strain evidence="11 12">SAP-1</strain>
    </source>
</reference>
<dbReference type="InterPro" id="IPR012341">
    <property type="entry name" value="6hp_glycosidase-like_sf"/>
</dbReference>
<name>A0A848MMK8_9GAMM</name>
<keyword evidence="7 9" id="KW-0624">Polysaccharide degradation</keyword>
<dbReference type="InterPro" id="IPR008928">
    <property type="entry name" value="6-hairpin_glycosidase_sf"/>
</dbReference>
<evidence type="ECO:0000256" key="2">
    <source>
        <dbReference type="ARBA" id="ARBA00009209"/>
    </source>
</evidence>
<dbReference type="GO" id="GO:0030245">
    <property type="term" value="P:cellulose catabolic process"/>
    <property type="evidence" value="ECO:0007669"/>
    <property type="project" value="UniProtKB-KW"/>
</dbReference>
<keyword evidence="5" id="KW-0136">Cellulose degradation</keyword>
<dbReference type="PRINTS" id="PR00735">
    <property type="entry name" value="GLHYDRLASE8"/>
</dbReference>
<dbReference type="Gene3D" id="1.50.10.10">
    <property type="match status" value="1"/>
</dbReference>
<evidence type="ECO:0000256" key="9">
    <source>
        <dbReference type="RuleBase" id="RU361167"/>
    </source>
</evidence>
<evidence type="ECO:0000256" key="3">
    <source>
        <dbReference type="ARBA" id="ARBA00022729"/>
    </source>
</evidence>
<dbReference type="PROSITE" id="PS00812">
    <property type="entry name" value="GLYCOSYL_HYDROL_F8"/>
    <property type="match status" value="1"/>
</dbReference>
<evidence type="ECO:0000256" key="1">
    <source>
        <dbReference type="ARBA" id="ARBA00000966"/>
    </source>
</evidence>
<feature type="chain" id="PRO_5032774344" description="Glucanase" evidence="10">
    <location>
        <begin position="27"/>
        <end position="338"/>
    </location>
</feature>
<dbReference type="InterPro" id="IPR002037">
    <property type="entry name" value="Glyco_hydro_8"/>
</dbReference>
<dbReference type="AlphaFoldDB" id="A0A848MMK8"/>
<feature type="signal peptide" evidence="10">
    <location>
        <begin position="1"/>
        <end position="26"/>
    </location>
</feature>